<evidence type="ECO:0000259" key="8">
    <source>
        <dbReference type="Pfam" id="PF17917"/>
    </source>
</evidence>
<evidence type="ECO:0000313" key="9">
    <source>
        <dbReference type="EMBL" id="GJT22958.1"/>
    </source>
</evidence>
<dbReference type="Gene3D" id="3.30.70.270">
    <property type="match status" value="1"/>
</dbReference>
<dbReference type="Gene3D" id="3.10.10.10">
    <property type="entry name" value="HIV Type 1 Reverse Transcriptase, subunit A, domain 1"/>
    <property type="match status" value="1"/>
</dbReference>
<name>A0ABQ5C8J4_9ASTR</name>
<protein>
    <submittedName>
        <fullName evidence="9">Reverse transcriptase domain-containing protein</fullName>
    </submittedName>
</protein>
<dbReference type="InterPro" id="IPR000477">
    <property type="entry name" value="RT_dom"/>
</dbReference>
<keyword evidence="3" id="KW-0540">Nuclease</keyword>
<dbReference type="PANTHER" id="PTHR24559">
    <property type="entry name" value="TRANSPOSON TY3-I GAG-POL POLYPROTEIN"/>
    <property type="match status" value="1"/>
</dbReference>
<evidence type="ECO:0000256" key="3">
    <source>
        <dbReference type="ARBA" id="ARBA00022722"/>
    </source>
</evidence>
<keyword evidence="4" id="KW-0255">Endonuclease</keyword>
<evidence type="ECO:0000256" key="5">
    <source>
        <dbReference type="ARBA" id="ARBA00022801"/>
    </source>
</evidence>
<dbReference type="CDD" id="cd01647">
    <property type="entry name" value="RT_LTR"/>
    <property type="match status" value="1"/>
</dbReference>
<sequence length="279" mass="32091">LSKVGQADHQESPRIDDLFDLLQGSRYFSKIDLCSSYHQLRVHEANIPKTAFRTRYGHFDFTVKPFGLTNAPAVFMDLMNQKKEKLFTKFFKCEFWLQEVHFLGYVVNINGIHVYSSKIEEVKNWKVPKTPSEIRSFLGLVGKVIAYASCQLKIHEKNYTTHDLELGGVVFALKTWRHYLDTIDIGVDVNHPVPVAPAVFPATTVVISLTQHGEAIQGIHEHLLEVPIQEELRALRDRVEIVVAERATLRATIKMMGAVETSLRNRMRDERHTRIEIKR</sequence>
<evidence type="ECO:0000256" key="2">
    <source>
        <dbReference type="ARBA" id="ARBA00022695"/>
    </source>
</evidence>
<dbReference type="Pfam" id="PF00078">
    <property type="entry name" value="RVT_1"/>
    <property type="match status" value="1"/>
</dbReference>
<dbReference type="InterPro" id="IPR053134">
    <property type="entry name" value="RNA-dir_DNA_polymerase"/>
</dbReference>
<feature type="non-terminal residue" evidence="9">
    <location>
        <position position="1"/>
    </location>
</feature>
<dbReference type="Pfam" id="PF17917">
    <property type="entry name" value="RT_RNaseH"/>
    <property type="match status" value="1"/>
</dbReference>
<dbReference type="PANTHER" id="PTHR24559:SF444">
    <property type="entry name" value="REVERSE TRANSCRIPTASE DOMAIN-CONTAINING PROTEIN"/>
    <property type="match status" value="1"/>
</dbReference>
<keyword evidence="1" id="KW-0808">Transferase</keyword>
<dbReference type="InterPro" id="IPR041373">
    <property type="entry name" value="RT_RNaseH"/>
</dbReference>
<dbReference type="Proteomes" id="UP001151760">
    <property type="component" value="Unassembled WGS sequence"/>
</dbReference>
<comment type="caution">
    <text evidence="9">The sequence shown here is derived from an EMBL/GenBank/DDBJ whole genome shotgun (WGS) entry which is preliminary data.</text>
</comment>
<feature type="domain" description="Reverse transcriptase RNase H-like" evidence="8">
    <location>
        <begin position="143"/>
        <end position="185"/>
    </location>
</feature>
<feature type="domain" description="Reverse transcriptase" evidence="7">
    <location>
        <begin position="3"/>
        <end position="102"/>
    </location>
</feature>
<evidence type="ECO:0000259" key="7">
    <source>
        <dbReference type="Pfam" id="PF00078"/>
    </source>
</evidence>
<dbReference type="EMBL" id="BQNB010014014">
    <property type="protein sequence ID" value="GJT22958.1"/>
    <property type="molecule type" value="Genomic_DNA"/>
</dbReference>
<dbReference type="GO" id="GO:0003964">
    <property type="term" value="F:RNA-directed DNA polymerase activity"/>
    <property type="evidence" value="ECO:0007669"/>
    <property type="project" value="UniProtKB-KW"/>
</dbReference>
<keyword evidence="6 9" id="KW-0695">RNA-directed DNA polymerase</keyword>
<reference evidence="9" key="2">
    <citation type="submission" date="2022-01" db="EMBL/GenBank/DDBJ databases">
        <authorList>
            <person name="Yamashiro T."/>
            <person name="Shiraishi A."/>
            <person name="Satake H."/>
            <person name="Nakayama K."/>
        </authorList>
    </citation>
    <scope>NUCLEOTIDE SEQUENCE</scope>
</reference>
<evidence type="ECO:0000256" key="6">
    <source>
        <dbReference type="ARBA" id="ARBA00022918"/>
    </source>
</evidence>
<reference evidence="9" key="1">
    <citation type="journal article" date="2022" name="Int. J. Mol. Sci.">
        <title>Draft Genome of Tanacetum Coccineum: Genomic Comparison of Closely Related Tanacetum-Family Plants.</title>
        <authorList>
            <person name="Yamashiro T."/>
            <person name="Shiraishi A."/>
            <person name="Nakayama K."/>
            <person name="Satake H."/>
        </authorList>
    </citation>
    <scope>NUCLEOTIDE SEQUENCE</scope>
</reference>
<dbReference type="InterPro" id="IPR043502">
    <property type="entry name" value="DNA/RNA_pol_sf"/>
</dbReference>
<keyword evidence="2" id="KW-0548">Nucleotidyltransferase</keyword>
<organism evidence="9 10">
    <name type="scientific">Tanacetum coccineum</name>
    <dbReference type="NCBI Taxonomy" id="301880"/>
    <lineage>
        <taxon>Eukaryota</taxon>
        <taxon>Viridiplantae</taxon>
        <taxon>Streptophyta</taxon>
        <taxon>Embryophyta</taxon>
        <taxon>Tracheophyta</taxon>
        <taxon>Spermatophyta</taxon>
        <taxon>Magnoliopsida</taxon>
        <taxon>eudicotyledons</taxon>
        <taxon>Gunneridae</taxon>
        <taxon>Pentapetalae</taxon>
        <taxon>asterids</taxon>
        <taxon>campanulids</taxon>
        <taxon>Asterales</taxon>
        <taxon>Asteraceae</taxon>
        <taxon>Asteroideae</taxon>
        <taxon>Anthemideae</taxon>
        <taxon>Anthemidinae</taxon>
        <taxon>Tanacetum</taxon>
    </lineage>
</organism>
<keyword evidence="5" id="KW-0378">Hydrolase</keyword>
<keyword evidence="10" id="KW-1185">Reference proteome</keyword>
<dbReference type="SUPFAM" id="SSF56672">
    <property type="entry name" value="DNA/RNA polymerases"/>
    <property type="match status" value="1"/>
</dbReference>
<proteinExistence type="predicted"/>
<evidence type="ECO:0000256" key="1">
    <source>
        <dbReference type="ARBA" id="ARBA00022679"/>
    </source>
</evidence>
<evidence type="ECO:0000256" key="4">
    <source>
        <dbReference type="ARBA" id="ARBA00022759"/>
    </source>
</evidence>
<accession>A0ABQ5C8J4</accession>
<evidence type="ECO:0000313" key="10">
    <source>
        <dbReference type="Proteomes" id="UP001151760"/>
    </source>
</evidence>
<gene>
    <name evidence="9" type="ORF">Tco_0892895</name>
</gene>
<dbReference type="InterPro" id="IPR043128">
    <property type="entry name" value="Rev_trsase/Diguanyl_cyclase"/>
</dbReference>